<proteinExistence type="predicted"/>
<dbReference type="Proteomes" id="UP000051330">
    <property type="component" value="Unassembled WGS sequence"/>
</dbReference>
<evidence type="ECO:0000256" key="2">
    <source>
        <dbReference type="SAM" id="MobiDB-lite"/>
    </source>
</evidence>
<evidence type="ECO:0000313" key="4">
    <source>
        <dbReference type="Proteomes" id="UP000051330"/>
    </source>
</evidence>
<accession>A0A0R1MM05</accession>
<dbReference type="AlphaFoldDB" id="A0A0R1MM05"/>
<dbReference type="OrthoDB" id="2267557at2"/>
<protein>
    <submittedName>
        <fullName evidence="3">Uncharacterized protein</fullName>
    </submittedName>
</protein>
<feature type="compositionally biased region" description="Low complexity" evidence="2">
    <location>
        <begin position="34"/>
        <end position="73"/>
    </location>
</feature>
<reference evidence="3 4" key="1">
    <citation type="journal article" date="2015" name="Genome Announc.">
        <title>Expanding the biotechnology potential of lactobacilli through comparative genomics of 213 strains and associated genera.</title>
        <authorList>
            <person name="Sun Z."/>
            <person name="Harris H.M."/>
            <person name="McCann A."/>
            <person name="Guo C."/>
            <person name="Argimon S."/>
            <person name="Zhang W."/>
            <person name="Yang X."/>
            <person name="Jeffery I.B."/>
            <person name="Cooney J.C."/>
            <person name="Kagawa T.F."/>
            <person name="Liu W."/>
            <person name="Song Y."/>
            <person name="Salvetti E."/>
            <person name="Wrobel A."/>
            <person name="Rasinkangas P."/>
            <person name="Parkhill J."/>
            <person name="Rea M.C."/>
            <person name="O'Sullivan O."/>
            <person name="Ritari J."/>
            <person name="Douillard F.P."/>
            <person name="Paul Ross R."/>
            <person name="Yang R."/>
            <person name="Briner A.E."/>
            <person name="Felis G.E."/>
            <person name="de Vos W.M."/>
            <person name="Barrangou R."/>
            <person name="Klaenhammer T.R."/>
            <person name="Caufield P.W."/>
            <person name="Cui Y."/>
            <person name="Zhang H."/>
            <person name="O'Toole P.W."/>
        </authorList>
    </citation>
    <scope>NUCLEOTIDE SEQUENCE [LARGE SCALE GENOMIC DNA]</scope>
    <source>
        <strain evidence="3 4">DSM 12744</strain>
    </source>
</reference>
<feature type="compositionally biased region" description="Basic and acidic residues" evidence="2">
    <location>
        <begin position="1"/>
        <end position="12"/>
    </location>
</feature>
<sequence>MRLFKSKDKSEHSALTTLLSSNQQESDDSDTHSTDTSTATAVAPAPTEAPQAADLPVNTAPAAPATPVAAPVTDDSADTTGIAPLKQQMKDLAKQYQSLREQLQTKMFARRDAIKQQLREISANEKRINKQLAAIEAEQKQLTGTNDADLTAQQDQLSHEKDTLQKQIANLEQQVANIKKSISENDDAIAQNKQAQEQNEAKNAELAKEIKDEADLVAVVQLIEKNKDQVFSLRQQHDQLIKEATAFQEKGARLNDELTNTQDSLNETNHKMDANTKDSRQVVQRLEQAKRERHAQLNALKTRQKEATQQQQDIQTQYAAQQKALAAIQDDIQHVFNTDHLIRLFQLQKDHQYGVLTPDFSRDESSDMVAIFRYLEDHAQQPAIFISYAYDPHLANHVQDWAVKNQLHTPTVFNLFTELQKSAPNTAQQMTIPDNDHWRSEWNKDRSARDIYDGNKRLMHVVYQDADHIARIDYYSENKLSKRSEFNEHGQLSRTLTYSEDGNVQQIDYYRIEGTLVLSFHYVDKQVDNIQMLDTNGLLYTVFNDLDDLAYWWLNAFWKQHPELMVIGRPEDTIFQQLAPDFASQQLPYFPHVTSAPDAVQKQLKQHRWNQMLVATPTDQQALSKIADRDLAVDYVATADADTLPQALTLTATDQEAQ</sequence>
<name>A0A0R1MM05_9LACO</name>
<dbReference type="EMBL" id="AZEC01000018">
    <property type="protein sequence ID" value="KRL08876.1"/>
    <property type="molecule type" value="Genomic_DNA"/>
</dbReference>
<organism evidence="3 4">
    <name type="scientific">Schleiferilactobacillus perolens DSM 12744</name>
    <dbReference type="NCBI Taxonomy" id="1423792"/>
    <lineage>
        <taxon>Bacteria</taxon>
        <taxon>Bacillati</taxon>
        <taxon>Bacillota</taxon>
        <taxon>Bacilli</taxon>
        <taxon>Lactobacillales</taxon>
        <taxon>Lactobacillaceae</taxon>
        <taxon>Schleiferilactobacillus</taxon>
    </lineage>
</organism>
<dbReference type="RefSeq" id="WP_057822268.1">
    <property type="nucleotide sequence ID" value="NZ_AZEC01000018.1"/>
</dbReference>
<evidence type="ECO:0000256" key="1">
    <source>
        <dbReference type="SAM" id="Coils"/>
    </source>
</evidence>
<comment type="caution">
    <text evidence="3">The sequence shown here is derived from an EMBL/GenBank/DDBJ whole genome shotgun (WGS) entry which is preliminary data.</text>
</comment>
<dbReference type="PATRIC" id="fig|1423792.3.peg.1149"/>
<gene>
    <name evidence="3" type="ORF">FD09_GL001129</name>
</gene>
<feature type="compositionally biased region" description="Polar residues" evidence="2">
    <location>
        <begin position="13"/>
        <end position="24"/>
    </location>
</feature>
<feature type="coiled-coil region" evidence="1">
    <location>
        <begin position="283"/>
        <end position="317"/>
    </location>
</feature>
<keyword evidence="1" id="KW-0175">Coiled coil</keyword>
<feature type="coiled-coil region" evidence="1">
    <location>
        <begin position="82"/>
        <end position="212"/>
    </location>
</feature>
<keyword evidence="4" id="KW-1185">Reference proteome</keyword>
<evidence type="ECO:0000313" key="3">
    <source>
        <dbReference type="EMBL" id="KRL08876.1"/>
    </source>
</evidence>
<dbReference type="STRING" id="1423792.FD09_GL001129"/>
<feature type="region of interest" description="Disordered" evidence="2">
    <location>
        <begin position="1"/>
        <end position="80"/>
    </location>
</feature>